<dbReference type="HOGENOM" id="CLU_053002_1_0_1"/>
<dbReference type="InterPro" id="IPR052186">
    <property type="entry name" value="Hydantoin_racemase-like"/>
</dbReference>
<keyword evidence="3" id="KW-1185">Reference proteome</keyword>
<dbReference type="STRING" id="402676.B6JUU2"/>
<sequence length="246" mass="26584">MKTILVINPNCTESMTNCMRDTLSKCSPADTVIDYYTCPPEGPASIESVTDAIRSANVVMSNLPEPKELERKYSAFLVACYSDHPLVHSLRECVHQPVLGIMQASILTALSVGHRIGIVTTTKRYDNLLTDGVRAMGIDNTVFVGVETTGLTPLELESKSREVVEESLAQCAKRLVQDGGADVVCLGCAGMANMGDIVRKAVGDNVSVIDGVIAGVHLLWALVQMKVQTSKQGVYQSLRVNPFSRI</sequence>
<gene>
    <name evidence="2" type="ORF">SJAG_00036</name>
</gene>
<dbReference type="eggNOG" id="KOG0806">
    <property type="taxonomic scope" value="Eukaryota"/>
</dbReference>
<dbReference type="PANTHER" id="PTHR28047">
    <property type="entry name" value="PROTEIN DCG1"/>
    <property type="match status" value="1"/>
</dbReference>
<dbReference type="EMBL" id="KE651166">
    <property type="protein sequence ID" value="EEB05044.2"/>
    <property type="molecule type" value="Genomic_DNA"/>
</dbReference>
<dbReference type="Pfam" id="PF01177">
    <property type="entry name" value="Asp_Glu_race"/>
    <property type="match status" value="1"/>
</dbReference>
<dbReference type="GO" id="GO:0047661">
    <property type="term" value="F:amino-acid racemase activity"/>
    <property type="evidence" value="ECO:0007669"/>
    <property type="project" value="InterPro"/>
</dbReference>
<protein>
    <submittedName>
        <fullName evidence="2">Hydantoin racemase family protein</fullName>
    </submittedName>
</protein>
<dbReference type="OrthoDB" id="412018at2759"/>
<organism evidence="2 3">
    <name type="scientific">Schizosaccharomyces japonicus (strain yFS275 / FY16936)</name>
    <name type="common">Fission yeast</name>
    <dbReference type="NCBI Taxonomy" id="402676"/>
    <lineage>
        <taxon>Eukaryota</taxon>
        <taxon>Fungi</taxon>
        <taxon>Dikarya</taxon>
        <taxon>Ascomycota</taxon>
        <taxon>Taphrinomycotina</taxon>
        <taxon>Schizosaccharomycetes</taxon>
        <taxon>Schizosaccharomycetales</taxon>
        <taxon>Schizosaccharomycetaceae</taxon>
        <taxon>Schizosaccharomyces</taxon>
    </lineage>
</organism>
<dbReference type="InterPro" id="IPR053714">
    <property type="entry name" value="Iso_Racemase_Enz_sf"/>
</dbReference>
<dbReference type="Proteomes" id="UP000001744">
    <property type="component" value="Unassembled WGS sequence"/>
</dbReference>
<accession>B6JUU2</accession>
<dbReference type="Gene3D" id="3.40.50.12500">
    <property type="match status" value="1"/>
</dbReference>
<evidence type="ECO:0000313" key="2">
    <source>
        <dbReference type="EMBL" id="EEB05044.2"/>
    </source>
</evidence>
<dbReference type="GeneID" id="7050986"/>
<dbReference type="JaponicusDB" id="SJAG_00036"/>
<dbReference type="FunFam" id="3.40.50.12500:FF:000001">
    <property type="entry name" value="Putative hydantoin racemase"/>
    <property type="match status" value="1"/>
</dbReference>
<evidence type="ECO:0000313" key="3">
    <source>
        <dbReference type="Proteomes" id="UP000001744"/>
    </source>
</evidence>
<dbReference type="AlphaFoldDB" id="B6JUU2"/>
<dbReference type="PANTHER" id="PTHR28047:SF6">
    <property type="entry name" value="CN HYDROLASE DOMAIN-CONTAINING PROTEIN"/>
    <property type="match status" value="1"/>
</dbReference>
<proteinExistence type="inferred from homology"/>
<dbReference type="VEuPathDB" id="FungiDB:SJAG_00036"/>
<reference evidence="2 3" key="1">
    <citation type="journal article" date="2011" name="Science">
        <title>Comparative functional genomics of the fission yeasts.</title>
        <authorList>
            <person name="Rhind N."/>
            <person name="Chen Z."/>
            <person name="Yassour M."/>
            <person name="Thompson D.A."/>
            <person name="Haas B.J."/>
            <person name="Habib N."/>
            <person name="Wapinski I."/>
            <person name="Roy S."/>
            <person name="Lin M.F."/>
            <person name="Heiman D.I."/>
            <person name="Young S.K."/>
            <person name="Furuya K."/>
            <person name="Guo Y."/>
            <person name="Pidoux A."/>
            <person name="Chen H.M."/>
            <person name="Robbertse B."/>
            <person name="Goldberg J.M."/>
            <person name="Aoki K."/>
            <person name="Bayne E.H."/>
            <person name="Berlin A.M."/>
            <person name="Desjardins C.A."/>
            <person name="Dobbs E."/>
            <person name="Dukaj L."/>
            <person name="Fan L."/>
            <person name="FitzGerald M.G."/>
            <person name="French C."/>
            <person name="Gujja S."/>
            <person name="Hansen K."/>
            <person name="Keifenheim D."/>
            <person name="Levin J.Z."/>
            <person name="Mosher R.A."/>
            <person name="Mueller C.A."/>
            <person name="Pfiffner J."/>
            <person name="Priest M."/>
            <person name="Russ C."/>
            <person name="Smialowska A."/>
            <person name="Swoboda P."/>
            <person name="Sykes S.M."/>
            <person name="Vaughn M."/>
            <person name="Vengrova S."/>
            <person name="Yoder R."/>
            <person name="Zeng Q."/>
            <person name="Allshire R."/>
            <person name="Baulcombe D."/>
            <person name="Birren B.W."/>
            <person name="Brown W."/>
            <person name="Ekwall K."/>
            <person name="Kellis M."/>
            <person name="Leatherwood J."/>
            <person name="Levin H."/>
            <person name="Margalit H."/>
            <person name="Martienssen R."/>
            <person name="Nieduszynski C.A."/>
            <person name="Spatafora J.W."/>
            <person name="Friedman N."/>
            <person name="Dalgaard J.Z."/>
            <person name="Baumann P."/>
            <person name="Niki H."/>
            <person name="Regev A."/>
            <person name="Nusbaum C."/>
        </authorList>
    </citation>
    <scope>NUCLEOTIDE SEQUENCE [LARGE SCALE GENOMIC DNA]</scope>
    <source>
        <strain evidence="3">yFS275 / FY16936</strain>
    </source>
</reference>
<dbReference type="OMA" id="ITSNKEW"/>
<dbReference type="InterPro" id="IPR015942">
    <property type="entry name" value="Asp/Glu/hydantoin_racemase"/>
</dbReference>
<comment type="similarity">
    <text evidence="1">Belongs to the HyuE racemase family.</text>
</comment>
<name>B6JUU2_SCHJY</name>
<evidence type="ECO:0000256" key="1">
    <source>
        <dbReference type="ARBA" id="ARBA00038414"/>
    </source>
</evidence>
<dbReference type="RefSeq" id="XP_002171337.2">
    <property type="nucleotide sequence ID" value="XM_002171301.2"/>
</dbReference>